<reference evidence="4" key="1">
    <citation type="journal article" date="2021" name="Curr. Microbiol.">
        <title>Complete genome of nocamycin-producing strain Saccharothrix syringae NRRL B-16468 reveals the biosynthetic potential for secondary metabolites.</title>
        <authorList>
            <person name="Mo X."/>
            <person name="Yang S."/>
        </authorList>
    </citation>
    <scope>NUCLEOTIDE SEQUENCE [LARGE SCALE GENOMIC DNA]</scope>
    <source>
        <strain evidence="4">ATCC 51364 / DSM 43886 / JCM 6844 / KCTC 9398 / NBRC 14523 / NRRL B-16468 / INA 2240</strain>
    </source>
</reference>
<feature type="compositionally biased region" description="Basic and acidic residues" evidence="1">
    <location>
        <begin position="132"/>
        <end position="144"/>
    </location>
</feature>
<feature type="region of interest" description="Disordered" evidence="1">
    <location>
        <begin position="1"/>
        <end position="26"/>
    </location>
</feature>
<dbReference type="OrthoDB" id="3620182at2"/>
<evidence type="ECO:0000259" key="2">
    <source>
        <dbReference type="Pfam" id="PF07883"/>
    </source>
</evidence>
<dbReference type="Proteomes" id="UP000325787">
    <property type="component" value="Chromosome"/>
</dbReference>
<dbReference type="SUPFAM" id="SSF51182">
    <property type="entry name" value="RmlC-like cupins"/>
    <property type="match status" value="1"/>
</dbReference>
<organism evidence="3 4">
    <name type="scientific">Saccharothrix syringae</name>
    <name type="common">Nocardiopsis syringae</name>
    <dbReference type="NCBI Taxonomy" id="103733"/>
    <lineage>
        <taxon>Bacteria</taxon>
        <taxon>Bacillati</taxon>
        <taxon>Actinomycetota</taxon>
        <taxon>Actinomycetes</taxon>
        <taxon>Pseudonocardiales</taxon>
        <taxon>Pseudonocardiaceae</taxon>
        <taxon>Saccharothrix</taxon>
    </lineage>
</organism>
<keyword evidence="4" id="KW-1185">Reference proteome</keyword>
<feature type="compositionally biased region" description="Basic residues" evidence="1">
    <location>
        <begin position="145"/>
        <end position="158"/>
    </location>
</feature>
<dbReference type="AlphaFoldDB" id="A0A5Q0H221"/>
<dbReference type="RefSeq" id="WP_153278348.1">
    <property type="nucleotide sequence ID" value="NZ_CP034550.1"/>
</dbReference>
<dbReference type="InterPro" id="IPR013096">
    <property type="entry name" value="Cupin_2"/>
</dbReference>
<sequence>MSRHDTTGRRQFHVDVAGEPARAQGVRRQVPVRALHSEVAPVRQLGAGVVRMPAGHHTKPHVHPRSEIVVHVCSGVAASLCGPELRPVPHRPGSVVWMPPGLPHVAVNLDDTDDLVAFEVRADPTFERDTTLCPDLDRPAEERVRRLRHDHPAAGRHR</sequence>
<dbReference type="Gene3D" id="2.60.120.10">
    <property type="entry name" value="Jelly Rolls"/>
    <property type="match status" value="1"/>
</dbReference>
<evidence type="ECO:0000256" key="1">
    <source>
        <dbReference type="SAM" id="MobiDB-lite"/>
    </source>
</evidence>
<name>A0A5Q0H221_SACSY</name>
<accession>A0A5Q0H221</accession>
<dbReference type="InterPro" id="IPR014710">
    <property type="entry name" value="RmlC-like_jellyroll"/>
</dbReference>
<proteinExistence type="predicted"/>
<protein>
    <submittedName>
        <fullName evidence="3">Cupin domain-containing protein</fullName>
    </submittedName>
</protein>
<dbReference type="InterPro" id="IPR011051">
    <property type="entry name" value="RmlC_Cupin_sf"/>
</dbReference>
<evidence type="ECO:0000313" key="3">
    <source>
        <dbReference type="EMBL" id="QFZ20153.1"/>
    </source>
</evidence>
<dbReference type="EMBL" id="CP034550">
    <property type="protein sequence ID" value="QFZ20153.1"/>
    <property type="molecule type" value="Genomic_DNA"/>
</dbReference>
<dbReference type="KEGG" id="ssyi:EKG83_24535"/>
<gene>
    <name evidence="3" type="ORF">EKG83_24535</name>
</gene>
<feature type="region of interest" description="Disordered" evidence="1">
    <location>
        <begin position="132"/>
        <end position="158"/>
    </location>
</feature>
<feature type="domain" description="Cupin type-2" evidence="2">
    <location>
        <begin position="49"/>
        <end position="119"/>
    </location>
</feature>
<dbReference type="Pfam" id="PF07883">
    <property type="entry name" value="Cupin_2"/>
    <property type="match status" value="1"/>
</dbReference>
<evidence type="ECO:0000313" key="4">
    <source>
        <dbReference type="Proteomes" id="UP000325787"/>
    </source>
</evidence>